<protein>
    <submittedName>
        <fullName evidence="2">Uncharacterized protein</fullName>
    </submittedName>
</protein>
<reference evidence="2" key="1">
    <citation type="submission" date="2021-03" db="EMBL/GenBank/DDBJ databases">
        <title>Draft genome sequence of rust myrtle Austropuccinia psidii MF-1, a brazilian biotype.</title>
        <authorList>
            <person name="Quecine M.C."/>
            <person name="Pachon D.M.R."/>
            <person name="Bonatelli M.L."/>
            <person name="Correr F.H."/>
            <person name="Franceschini L.M."/>
            <person name="Leite T.F."/>
            <person name="Margarido G.R.A."/>
            <person name="Almeida C.A."/>
            <person name="Ferrarezi J.A."/>
            <person name="Labate C.A."/>
        </authorList>
    </citation>
    <scope>NUCLEOTIDE SEQUENCE</scope>
    <source>
        <strain evidence="2">MF-1</strain>
    </source>
</reference>
<accession>A0A9Q3DE35</accession>
<gene>
    <name evidence="2" type="ORF">O181_038092</name>
</gene>
<proteinExistence type="predicted"/>
<sequence length="134" mass="14345">MGAKLTELNNSSPTAPPPYVLCGSGILSRLASPLSMASSGHFDPGQTYDCYKAVGVIYPPCTECLAREKDGFQHFNPKSSKCHFCFVGKQPCCCPGSEASNVRRYLWSKKDGPFGNELPVSEGPTPDATSGYSD</sequence>
<dbReference type="EMBL" id="AVOT02014698">
    <property type="protein sequence ID" value="MBW0498377.1"/>
    <property type="molecule type" value="Genomic_DNA"/>
</dbReference>
<feature type="region of interest" description="Disordered" evidence="1">
    <location>
        <begin position="111"/>
        <end position="134"/>
    </location>
</feature>
<dbReference type="Proteomes" id="UP000765509">
    <property type="component" value="Unassembled WGS sequence"/>
</dbReference>
<evidence type="ECO:0000313" key="3">
    <source>
        <dbReference type="Proteomes" id="UP000765509"/>
    </source>
</evidence>
<evidence type="ECO:0000313" key="2">
    <source>
        <dbReference type="EMBL" id="MBW0498377.1"/>
    </source>
</evidence>
<keyword evidence="3" id="KW-1185">Reference proteome</keyword>
<evidence type="ECO:0000256" key="1">
    <source>
        <dbReference type="SAM" id="MobiDB-lite"/>
    </source>
</evidence>
<name>A0A9Q3DE35_9BASI</name>
<dbReference type="AlphaFoldDB" id="A0A9Q3DE35"/>
<organism evidence="2 3">
    <name type="scientific">Austropuccinia psidii MF-1</name>
    <dbReference type="NCBI Taxonomy" id="1389203"/>
    <lineage>
        <taxon>Eukaryota</taxon>
        <taxon>Fungi</taxon>
        <taxon>Dikarya</taxon>
        <taxon>Basidiomycota</taxon>
        <taxon>Pucciniomycotina</taxon>
        <taxon>Pucciniomycetes</taxon>
        <taxon>Pucciniales</taxon>
        <taxon>Sphaerophragmiaceae</taxon>
        <taxon>Austropuccinia</taxon>
    </lineage>
</organism>
<comment type="caution">
    <text evidence="2">The sequence shown here is derived from an EMBL/GenBank/DDBJ whole genome shotgun (WGS) entry which is preliminary data.</text>
</comment>